<dbReference type="GO" id="GO:0005886">
    <property type="term" value="C:plasma membrane"/>
    <property type="evidence" value="ECO:0007669"/>
    <property type="project" value="UniProtKB-SubCell"/>
</dbReference>
<evidence type="ECO:0000256" key="2">
    <source>
        <dbReference type="ARBA" id="ARBA00007254"/>
    </source>
</evidence>
<dbReference type="InterPro" id="IPR019823">
    <property type="entry name" value="Mechanosensitive_channel_CS"/>
</dbReference>
<keyword evidence="9 10" id="KW-0407">Ion channel</keyword>
<sequence>MWQEFKKFALKGNVMDLAIGVIIGAAFSKIVTSLVNDIITPIVGMLLGGIDISKLSIDFYKAHITYGAFLQSVVDFFIVAFSIFFFVKLITQFKRKEQKPAAPKTDPQELLLREIRDILKEQSVERGQ</sequence>
<accession>A0A370GPT9</accession>
<dbReference type="HAMAP" id="MF_00115">
    <property type="entry name" value="MscL"/>
    <property type="match status" value="1"/>
</dbReference>
<dbReference type="Gene3D" id="1.10.1200.120">
    <property type="entry name" value="Large-conductance mechanosensitive channel, MscL, domain 1"/>
    <property type="match status" value="1"/>
</dbReference>
<dbReference type="InterPro" id="IPR036019">
    <property type="entry name" value="MscL_channel"/>
</dbReference>
<dbReference type="Pfam" id="PF01741">
    <property type="entry name" value="MscL"/>
    <property type="match status" value="1"/>
</dbReference>
<dbReference type="SUPFAM" id="SSF81330">
    <property type="entry name" value="Gated mechanosensitive channel"/>
    <property type="match status" value="1"/>
</dbReference>
<dbReference type="PANTHER" id="PTHR30266:SF2">
    <property type="entry name" value="LARGE-CONDUCTANCE MECHANOSENSITIVE CHANNEL"/>
    <property type="match status" value="1"/>
</dbReference>
<keyword evidence="6 10" id="KW-1133">Transmembrane helix</keyword>
<comment type="caution">
    <text evidence="11">The sequence shown here is derived from an EMBL/GenBank/DDBJ whole genome shotgun (WGS) entry which is preliminary data.</text>
</comment>
<evidence type="ECO:0000256" key="6">
    <source>
        <dbReference type="ARBA" id="ARBA00022989"/>
    </source>
</evidence>
<evidence type="ECO:0000256" key="4">
    <source>
        <dbReference type="ARBA" id="ARBA00022475"/>
    </source>
</evidence>
<keyword evidence="7 10" id="KW-0406">Ion transport</keyword>
<dbReference type="PRINTS" id="PR01264">
    <property type="entry name" value="MECHCHANNEL"/>
</dbReference>
<comment type="function">
    <text evidence="10">Channel that opens in response to stretch forces in the membrane lipid bilayer. May participate in the regulation of osmotic pressure changes within the cell.</text>
</comment>
<gene>
    <name evidence="10" type="primary">mscL</name>
    <name evidence="11" type="ORF">DFR59_10223</name>
</gene>
<evidence type="ECO:0000313" key="11">
    <source>
        <dbReference type="EMBL" id="RDI45399.1"/>
    </source>
</evidence>
<evidence type="ECO:0000313" key="12">
    <source>
        <dbReference type="Proteomes" id="UP000255326"/>
    </source>
</evidence>
<dbReference type="InterPro" id="IPR001185">
    <property type="entry name" value="MS_channel"/>
</dbReference>
<dbReference type="RefSeq" id="WP_114744270.1">
    <property type="nucleotide sequence ID" value="NZ_QQAY01000002.1"/>
</dbReference>
<evidence type="ECO:0000256" key="10">
    <source>
        <dbReference type="HAMAP-Rule" id="MF_00115"/>
    </source>
</evidence>
<keyword evidence="4 10" id="KW-1003">Cell membrane</keyword>
<keyword evidence="3 10" id="KW-0813">Transport</keyword>
<name>A0A370GPT9_9BACI</name>
<evidence type="ECO:0000256" key="7">
    <source>
        <dbReference type="ARBA" id="ARBA00023065"/>
    </source>
</evidence>
<evidence type="ECO:0000256" key="8">
    <source>
        <dbReference type="ARBA" id="ARBA00023136"/>
    </source>
</evidence>
<evidence type="ECO:0000256" key="9">
    <source>
        <dbReference type="ARBA" id="ARBA00023303"/>
    </source>
</evidence>
<feature type="transmembrane region" description="Helical" evidence="10">
    <location>
        <begin position="12"/>
        <end position="31"/>
    </location>
</feature>
<keyword evidence="8 10" id="KW-0472">Membrane</keyword>
<dbReference type="PROSITE" id="PS01327">
    <property type="entry name" value="MSCL"/>
    <property type="match status" value="1"/>
</dbReference>
<comment type="subunit">
    <text evidence="10">Homopentamer.</text>
</comment>
<organism evidence="11 12">
    <name type="scientific">Falsibacillus pallidus</name>
    <dbReference type="NCBI Taxonomy" id="493781"/>
    <lineage>
        <taxon>Bacteria</taxon>
        <taxon>Bacillati</taxon>
        <taxon>Bacillota</taxon>
        <taxon>Bacilli</taxon>
        <taxon>Bacillales</taxon>
        <taxon>Bacillaceae</taxon>
        <taxon>Falsibacillus</taxon>
    </lineage>
</organism>
<evidence type="ECO:0000256" key="3">
    <source>
        <dbReference type="ARBA" id="ARBA00022448"/>
    </source>
</evidence>
<keyword evidence="5 10" id="KW-0812">Transmembrane</keyword>
<dbReference type="NCBIfam" id="NF001843">
    <property type="entry name" value="PRK00567.1-4"/>
    <property type="match status" value="1"/>
</dbReference>
<dbReference type="InterPro" id="IPR037673">
    <property type="entry name" value="MSC/AndL"/>
</dbReference>
<protein>
    <recommendedName>
        <fullName evidence="10">Large-conductance mechanosensitive channel</fullName>
    </recommendedName>
</protein>
<reference evidence="11 12" key="1">
    <citation type="submission" date="2018-07" db="EMBL/GenBank/DDBJ databases">
        <title>Genomic Encyclopedia of Type Strains, Phase IV (KMG-IV): sequencing the most valuable type-strain genomes for metagenomic binning, comparative biology and taxonomic classification.</title>
        <authorList>
            <person name="Goeker M."/>
        </authorList>
    </citation>
    <scope>NUCLEOTIDE SEQUENCE [LARGE SCALE GENOMIC DNA]</scope>
    <source>
        <strain evidence="11 12">DSM 25281</strain>
    </source>
</reference>
<keyword evidence="12" id="KW-1185">Reference proteome</keyword>
<dbReference type="NCBIfam" id="TIGR00220">
    <property type="entry name" value="mscL"/>
    <property type="match status" value="1"/>
</dbReference>
<dbReference type="Proteomes" id="UP000255326">
    <property type="component" value="Unassembled WGS sequence"/>
</dbReference>
<dbReference type="PANTHER" id="PTHR30266">
    <property type="entry name" value="MECHANOSENSITIVE CHANNEL MSCL"/>
    <property type="match status" value="1"/>
</dbReference>
<proteinExistence type="inferred from homology"/>
<dbReference type="NCBIfam" id="NF010560">
    <property type="entry name" value="PRK13955.1"/>
    <property type="match status" value="1"/>
</dbReference>
<evidence type="ECO:0000256" key="5">
    <source>
        <dbReference type="ARBA" id="ARBA00022692"/>
    </source>
</evidence>
<dbReference type="EMBL" id="QQAY01000002">
    <property type="protein sequence ID" value="RDI45399.1"/>
    <property type="molecule type" value="Genomic_DNA"/>
</dbReference>
<comment type="subcellular location">
    <subcellularLocation>
        <location evidence="1 10">Cell membrane</location>
        <topology evidence="1 10">Multi-pass membrane protein</topology>
    </subcellularLocation>
</comment>
<feature type="transmembrane region" description="Helical" evidence="10">
    <location>
        <begin position="69"/>
        <end position="90"/>
    </location>
</feature>
<dbReference type="AlphaFoldDB" id="A0A370GPT9"/>
<evidence type="ECO:0000256" key="1">
    <source>
        <dbReference type="ARBA" id="ARBA00004651"/>
    </source>
</evidence>
<comment type="similarity">
    <text evidence="2 10">Belongs to the MscL family.</text>
</comment>
<dbReference type="OrthoDB" id="9810350at2"/>
<dbReference type="GO" id="GO:0008381">
    <property type="term" value="F:mechanosensitive monoatomic ion channel activity"/>
    <property type="evidence" value="ECO:0007669"/>
    <property type="project" value="UniProtKB-UniRule"/>
</dbReference>